<dbReference type="GO" id="GO:0004197">
    <property type="term" value="F:cysteine-type endopeptidase activity"/>
    <property type="evidence" value="ECO:0007669"/>
    <property type="project" value="TreeGrafter"/>
</dbReference>
<evidence type="ECO:0000256" key="8">
    <source>
        <dbReference type="ARBA" id="ARBA00022927"/>
    </source>
</evidence>
<dbReference type="Pfam" id="PF03416">
    <property type="entry name" value="Peptidase_C54"/>
    <property type="match status" value="2"/>
</dbReference>
<dbReference type="EMBL" id="VWZF01003225">
    <property type="protein sequence ID" value="NXF76355.1"/>
    <property type="molecule type" value="Genomic_DNA"/>
</dbReference>
<evidence type="ECO:0000256" key="2">
    <source>
        <dbReference type="ARBA" id="ARBA00010958"/>
    </source>
</evidence>
<feature type="domain" description="Peptidase C54 catalytic" evidence="14">
    <location>
        <begin position="173"/>
        <end position="285"/>
    </location>
</feature>
<evidence type="ECO:0000256" key="3">
    <source>
        <dbReference type="ARBA" id="ARBA00022448"/>
    </source>
</evidence>
<feature type="compositionally biased region" description="Basic residues" evidence="13">
    <location>
        <begin position="89"/>
        <end position="99"/>
    </location>
</feature>
<dbReference type="GO" id="GO:0015031">
    <property type="term" value="P:protein transport"/>
    <property type="evidence" value="ECO:0007669"/>
    <property type="project" value="UniProtKB-KW"/>
</dbReference>
<evidence type="ECO:0000256" key="6">
    <source>
        <dbReference type="ARBA" id="ARBA00022801"/>
    </source>
</evidence>
<dbReference type="SUPFAM" id="SSF54001">
    <property type="entry name" value="Cysteine proteinases"/>
    <property type="match status" value="2"/>
</dbReference>
<keyword evidence="6 12" id="KW-0378">Hydrolase</keyword>
<dbReference type="OrthoDB" id="2960936at2759"/>
<dbReference type="AlphaFoldDB" id="A0A7K8WCD9"/>
<proteinExistence type="inferred from homology"/>
<comment type="similarity">
    <text evidence="2 12">Belongs to the peptidase C54 family.</text>
</comment>
<dbReference type="GO" id="GO:0000045">
    <property type="term" value="P:autophagosome assembly"/>
    <property type="evidence" value="ECO:0007669"/>
    <property type="project" value="TreeGrafter"/>
</dbReference>
<dbReference type="GO" id="GO:0016485">
    <property type="term" value="P:protein processing"/>
    <property type="evidence" value="ECO:0007669"/>
    <property type="project" value="TreeGrafter"/>
</dbReference>
<keyword evidence="3" id="KW-0813">Transport</keyword>
<dbReference type="Proteomes" id="UP000588334">
    <property type="component" value="Unassembled WGS sequence"/>
</dbReference>
<keyword evidence="8 12" id="KW-0653">Protein transport</keyword>
<keyword evidence="5 12" id="KW-0645">Protease</keyword>
<evidence type="ECO:0000256" key="5">
    <source>
        <dbReference type="ARBA" id="ARBA00022670"/>
    </source>
</evidence>
<organism evidence="15 16">
    <name type="scientific">Sclerurus mexicanus</name>
    <name type="common">tawny-throated leaftosser</name>
    <dbReference type="NCBI Taxonomy" id="265632"/>
    <lineage>
        <taxon>Eukaryota</taxon>
        <taxon>Metazoa</taxon>
        <taxon>Chordata</taxon>
        <taxon>Craniata</taxon>
        <taxon>Vertebrata</taxon>
        <taxon>Euteleostomi</taxon>
        <taxon>Archelosauria</taxon>
        <taxon>Archosauria</taxon>
        <taxon>Dinosauria</taxon>
        <taxon>Saurischia</taxon>
        <taxon>Theropoda</taxon>
        <taxon>Coelurosauria</taxon>
        <taxon>Aves</taxon>
        <taxon>Neognathae</taxon>
        <taxon>Neoaves</taxon>
        <taxon>Telluraves</taxon>
        <taxon>Australaves</taxon>
        <taxon>Passeriformes</taxon>
        <taxon>Furnariidae</taxon>
        <taxon>Sclerurus</taxon>
    </lineage>
</organism>
<feature type="non-terminal residue" evidence="15">
    <location>
        <position position="308"/>
    </location>
</feature>
<feature type="domain" description="Peptidase C54 catalytic" evidence="14">
    <location>
        <begin position="32"/>
        <end position="87"/>
    </location>
</feature>
<evidence type="ECO:0000256" key="4">
    <source>
        <dbReference type="ARBA" id="ARBA00022490"/>
    </source>
</evidence>
<evidence type="ECO:0000313" key="15">
    <source>
        <dbReference type="EMBL" id="NXF76355.1"/>
    </source>
</evidence>
<protein>
    <recommendedName>
        <fullName evidence="12">Cysteine protease</fullName>
        <ecNumber evidence="12">3.4.22.-</ecNumber>
    </recommendedName>
</protein>
<evidence type="ECO:0000256" key="12">
    <source>
        <dbReference type="RuleBase" id="RU363115"/>
    </source>
</evidence>
<dbReference type="GO" id="GO:0005737">
    <property type="term" value="C:cytoplasm"/>
    <property type="evidence" value="ECO:0007669"/>
    <property type="project" value="UniProtKB-SubCell"/>
</dbReference>
<keyword evidence="4 12" id="KW-0963">Cytoplasm</keyword>
<reference evidence="15 16" key="1">
    <citation type="submission" date="2019-09" db="EMBL/GenBank/DDBJ databases">
        <title>Bird 10,000 Genomes (B10K) Project - Family phase.</title>
        <authorList>
            <person name="Zhang G."/>
        </authorList>
    </citation>
    <scope>NUCLEOTIDE SEQUENCE [LARGE SCALE GENOMIC DNA]</scope>
    <source>
        <strain evidence="15">B10K-DU-001-03</strain>
        <tissue evidence="15">Muscle</tissue>
    </source>
</reference>
<evidence type="ECO:0000256" key="13">
    <source>
        <dbReference type="SAM" id="MobiDB-lite"/>
    </source>
</evidence>
<comment type="catalytic activity">
    <reaction evidence="10">
        <text>[protein]-C-terminal L-amino acid-glycyl-phosphatidylserine + H2O = [protein]-C-terminal L-amino acid-glycine + a 1,2-diacyl-sn-glycero-3-phospho-L-serine</text>
        <dbReference type="Rhea" id="RHEA:67576"/>
        <dbReference type="Rhea" id="RHEA-COMP:17324"/>
        <dbReference type="Rhea" id="RHEA-COMP:17326"/>
        <dbReference type="ChEBI" id="CHEBI:15377"/>
        <dbReference type="ChEBI" id="CHEBI:57262"/>
        <dbReference type="ChEBI" id="CHEBI:172940"/>
        <dbReference type="ChEBI" id="CHEBI:172942"/>
    </reaction>
    <physiologicalReaction direction="left-to-right" evidence="10">
        <dbReference type="Rhea" id="RHEA:67577"/>
    </physiologicalReaction>
</comment>
<feature type="region of interest" description="Disordered" evidence="13">
    <location>
        <begin position="85"/>
        <end position="151"/>
    </location>
</feature>
<name>A0A7K8WCD9_9FURN</name>
<dbReference type="GO" id="GO:0019786">
    <property type="term" value="F:protein-phosphatidylethanolamide deconjugating activity"/>
    <property type="evidence" value="ECO:0007669"/>
    <property type="project" value="InterPro"/>
</dbReference>
<gene>
    <name evidence="15" type="primary">Atg4d</name>
    <name evidence="15" type="ORF">SCLMEX_R15533</name>
</gene>
<evidence type="ECO:0000256" key="11">
    <source>
        <dbReference type="ARBA" id="ARBA00029362"/>
    </source>
</evidence>
<dbReference type="PANTHER" id="PTHR22624">
    <property type="entry name" value="CYSTEINE PROTEASE ATG4"/>
    <property type="match status" value="1"/>
</dbReference>
<keyword evidence="7" id="KW-0788">Thiol protease</keyword>
<evidence type="ECO:0000256" key="9">
    <source>
        <dbReference type="ARBA" id="ARBA00023006"/>
    </source>
</evidence>
<comment type="caution">
    <text evidence="15">The sequence shown here is derived from an EMBL/GenBank/DDBJ whole genome shotgun (WGS) entry which is preliminary data.</text>
</comment>
<accession>A0A7K8WCD9</accession>
<dbReference type="GO" id="GO:0000423">
    <property type="term" value="P:mitophagy"/>
    <property type="evidence" value="ECO:0007669"/>
    <property type="project" value="TreeGrafter"/>
</dbReference>
<evidence type="ECO:0000313" key="16">
    <source>
        <dbReference type="Proteomes" id="UP000588334"/>
    </source>
</evidence>
<evidence type="ECO:0000256" key="7">
    <source>
        <dbReference type="ARBA" id="ARBA00022807"/>
    </source>
</evidence>
<keyword evidence="16" id="KW-1185">Reference proteome</keyword>
<dbReference type="InterPro" id="IPR005078">
    <property type="entry name" value="Peptidase_C54"/>
</dbReference>
<comment type="subcellular location">
    <subcellularLocation>
        <location evidence="1 12">Cytoplasm</location>
    </subcellularLocation>
</comment>
<dbReference type="GO" id="GO:0034727">
    <property type="term" value="P:piecemeal microautophagy of the nucleus"/>
    <property type="evidence" value="ECO:0007669"/>
    <property type="project" value="TreeGrafter"/>
</dbReference>
<comment type="function">
    <text evidence="12">Cysteine protease that plays a key role in autophagy by mediating both proteolytic activation and delipidation of ATG8 family proteins.</text>
</comment>
<evidence type="ECO:0000256" key="10">
    <source>
        <dbReference type="ARBA" id="ARBA00029289"/>
    </source>
</evidence>
<dbReference type="InterPro" id="IPR038765">
    <property type="entry name" value="Papain-like_cys_pep_sf"/>
</dbReference>
<dbReference type="EC" id="3.4.22.-" evidence="12"/>
<dbReference type="PANTHER" id="PTHR22624:SF36">
    <property type="entry name" value="CYSTEINE PROTEASE ATG4D"/>
    <property type="match status" value="1"/>
</dbReference>
<sequence>GWTLRPRPHFSPRDPLHLLGRVYTPGNGEDLAQFRRDFHSRLWLTYRSGFPALPGTPRTTDCGWGCTLRSAQMLLGQGLILHLLGRGKGPPKHRERPLKHRGDPSARGGNPKTRGGPLKTGGDPKTRGGPLKTRGIPEPGGGPQNLKGTPETWLVRGEPELGTAGSGMPGSGQRRAVVLLVPVRLGGESLNPVYVECVKELLQLRSCLGIVGGKPRHSLYFLGFQGDSLLYLDPHYCQPCVDMARENFPLQSFHCRFPRKMPFGKMDPSCTFGFYASGTELEELCRDLAQVRPPRRVGGGPFALVPTP</sequence>
<evidence type="ECO:0000259" key="14">
    <source>
        <dbReference type="Pfam" id="PF03416"/>
    </source>
</evidence>
<dbReference type="InterPro" id="IPR046792">
    <property type="entry name" value="Peptidase_C54_cat"/>
</dbReference>
<keyword evidence="9 12" id="KW-0072">Autophagy</keyword>
<dbReference type="GO" id="GO:0035973">
    <property type="term" value="P:aggrephagy"/>
    <property type="evidence" value="ECO:0007669"/>
    <property type="project" value="TreeGrafter"/>
</dbReference>
<evidence type="ECO:0000256" key="1">
    <source>
        <dbReference type="ARBA" id="ARBA00004496"/>
    </source>
</evidence>
<comment type="catalytic activity">
    <reaction evidence="11">
        <text>[protein]-C-terminal L-amino acid-glycyl-phosphatidylethanolamide + H2O = [protein]-C-terminal L-amino acid-glycine + a 1,2-diacyl-sn-glycero-3-phosphoethanolamine</text>
        <dbReference type="Rhea" id="RHEA:67548"/>
        <dbReference type="Rhea" id="RHEA-COMP:17323"/>
        <dbReference type="Rhea" id="RHEA-COMP:17324"/>
        <dbReference type="ChEBI" id="CHEBI:15377"/>
        <dbReference type="ChEBI" id="CHEBI:64612"/>
        <dbReference type="ChEBI" id="CHEBI:172940"/>
        <dbReference type="ChEBI" id="CHEBI:172941"/>
    </reaction>
    <physiologicalReaction direction="left-to-right" evidence="11">
        <dbReference type="Rhea" id="RHEA:67549"/>
    </physiologicalReaction>
</comment>
<feature type="non-terminal residue" evidence="15">
    <location>
        <position position="1"/>
    </location>
</feature>